<evidence type="ECO:0000256" key="7">
    <source>
        <dbReference type="ARBA" id="ARBA00023136"/>
    </source>
</evidence>
<keyword evidence="3" id="KW-1003">Cell membrane</keyword>
<keyword evidence="7 9" id="KW-0472">Membrane</keyword>
<keyword evidence="4 9" id="KW-0997">Cell inner membrane</keyword>
<dbReference type="PANTHER" id="PTHR35011">
    <property type="entry name" value="2,3-DIKETO-L-GULONATE TRAP TRANSPORTER SMALL PERMEASE PROTEIN YIAM"/>
    <property type="match status" value="1"/>
</dbReference>
<keyword evidence="2 9" id="KW-0813">Transport</keyword>
<dbReference type="AlphaFoldDB" id="A0A1G7E930"/>
<dbReference type="Pfam" id="PF04290">
    <property type="entry name" value="DctQ"/>
    <property type="match status" value="1"/>
</dbReference>
<feature type="transmembrane region" description="Helical" evidence="9">
    <location>
        <begin position="91"/>
        <end position="109"/>
    </location>
</feature>
<evidence type="ECO:0000256" key="1">
    <source>
        <dbReference type="ARBA" id="ARBA00004429"/>
    </source>
</evidence>
<comment type="subcellular location">
    <subcellularLocation>
        <location evidence="1 9">Cell inner membrane</location>
        <topology evidence="1 9">Multi-pass membrane protein</topology>
    </subcellularLocation>
</comment>
<dbReference type="STRING" id="282683.SAMN04488105_105198"/>
<feature type="domain" description="Tripartite ATP-independent periplasmic transporters DctQ component" evidence="10">
    <location>
        <begin position="27"/>
        <end position="158"/>
    </location>
</feature>
<evidence type="ECO:0000256" key="4">
    <source>
        <dbReference type="ARBA" id="ARBA00022519"/>
    </source>
</evidence>
<comment type="subunit">
    <text evidence="9">The complex comprises the extracytoplasmic solute receptor protein and the two transmembrane proteins.</text>
</comment>
<dbReference type="GO" id="GO:0022857">
    <property type="term" value="F:transmembrane transporter activity"/>
    <property type="evidence" value="ECO:0007669"/>
    <property type="project" value="UniProtKB-UniRule"/>
</dbReference>
<accession>A0A1G7E930</accession>
<feature type="transmembrane region" description="Helical" evidence="9">
    <location>
        <begin position="52"/>
        <end position="70"/>
    </location>
</feature>
<feature type="transmembrane region" description="Helical" evidence="9">
    <location>
        <begin position="129"/>
        <end position="152"/>
    </location>
</feature>
<evidence type="ECO:0000313" key="12">
    <source>
        <dbReference type="Proteomes" id="UP000198994"/>
    </source>
</evidence>
<sequence length="176" mass="19616">MLAGIDKGLLWLARGLILIAAAGLALMMIQTVADVVADNFWNHPIPGNLEVISVYHMVLVVFLPLAFVEWQHENIQVDLLWRIMPDWLQRAVLVLGYVVSAAFFAILAWRTWFDAMNALAKNEMMMGNVYVLIWPAKFVLPIGFAGICLVTLRHAVHAAIDPEFSAEPADPTEGHI</sequence>
<evidence type="ECO:0000256" key="5">
    <source>
        <dbReference type="ARBA" id="ARBA00022692"/>
    </source>
</evidence>
<keyword evidence="12" id="KW-1185">Reference proteome</keyword>
<feature type="transmembrane region" description="Helical" evidence="9">
    <location>
        <begin position="12"/>
        <end position="32"/>
    </location>
</feature>
<reference evidence="12" key="1">
    <citation type="submission" date="2016-10" db="EMBL/GenBank/DDBJ databases">
        <authorList>
            <person name="Varghese N."/>
            <person name="Submissions S."/>
        </authorList>
    </citation>
    <scope>NUCLEOTIDE SEQUENCE [LARGE SCALE GENOMIC DNA]</scope>
    <source>
        <strain evidence="12">DSM 10146</strain>
    </source>
</reference>
<organism evidence="11 12">
    <name type="scientific">Salipiger thiooxidans</name>
    <dbReference type="NCBI Taxonomy" id="282683"/>
    <lineage>
        <taxon>Bacteria</taxon>
        <taxon>Pseudomonadati</taxon>
        <taxon>Pseudomonadota</taxon>
        <taxon>Alphaproteobacteria</taxon>
        <taxon>Rhodobacterales</taxon>
        <taxon>Roseobacteraceae</taxon>
        <taxon>Salipiger</taxon>
    </lineage>
</organism>
<dbReference type="GO" id="GO:0015740">
    <property type="term" value="P:C4-dicarboxylate transport"/>
    <property type="evidence" value="ECO:0007669"/>
    <property type="project" value="TreeGrafter"/>
</dbReference>
<evidence type="ECO:0000256" key="2">
    <source>
        <dbReference type="ARBA" id="ARBA00022448"/>
    </source>
</evidence>
<dbReference type="EMBL" id="FNAV01000005">
    <property type="protein sequence ID" value="SDE59976.1"/>
    <property type="molecule type" value="Genomic_DNA"/>
</dbReference>
<protein>
    <recommendedName>
        <fullName evidence="9">TRAP transporter small permease protein</fullName>
    </recommendedName>
</protein>
<name>A0A1G7E930_9RHOB</name>
<evidence type="ECO:0000313" key="11">
    <source>
        <dbReference type="EMBL" id="SDE59976.1"/>
    </source>
</evidence>
<dbReference type="GO" id="GO:0005886">
    <property type="term" value="C:plasma membrane"/>
    <property type="evidence" value="ECO:0007669"/>
    <property type="project" value="UniProtKB-SubCell"/>
</dbReference>
<dbReference type="InterPro" id="IPR055348">
    <property type="entry name" value="DctQ"/>
</dbReference>
<evidence type="ECO:0000256" key="9">
    <source>
        <dbReference type="RuleBase" id="RU369079"/>
    </source>
</evidence>
<evidence type="ECO:0000259" key="10">
    <source>
        <dbReference type="Pfam" id="PF04290"/>
    </source>
</evidence>
<evidence type="ECO:0000256" key="3">
    <source>
        <dbReference type="ARBA" id="ARBA00022475"/>
    </source>
</evidence>
<keyword evidence="6 9" id="KW-1133">Transmembrane helix</keyword>
<comment type="function">
    <text evidence="9">Part of the tripartite ATP-independent periplasmic (TRAP) transport system.</text>
</comment>
<keyword evidence="5 9" id="KW-0812">Transmembrane</keyword>
<dbReference type="OrthoDB" id="4250245at2"/>
<evidence type="ECO:0000256" key="8">
    <source>
        <dbReference type="ARBA" id="ARBA00038436"/>
    </source>
</evidence>
<evidence type="ECO:0000256" key="6">
    <source>
        <dbReference type="ARBA" id="ARBA00022989"/>
    </source>
</evidence>
<dbReference type="PANTHER" id="PTHR35011:SF10">
    <property type="entry name" value="TRAP TRANSPORTER SMALL PERMEASE PROTEIN"/>
    <property type="match status" value="1"/>
</dbReference>
<dbReference type="InterPro" id="IPR007387">
    <property type="entry name" value="TRAP_DctQ"/>
</dbReference>
<comment type="similarity">
    <text evidence="8 9">Belongs to the TRAP transporter small permease family.</text>
</comment>
<proteinExistence type="inferred from homology"/>
<dbReference type="Proteomes" id="UP000198994">
    <property type="component" value="Unassembled WGS sequence"/>
</dbReference>
<gene>
    <name evidence="11" type="ORF">SAMN04488105_105198</name>
</gene>
<dbReference type="RefSeq" id="WP_008886501.1">
    <property type="nucleotide sequence ID" value="NZ_FNAV01000005.1"/>
</dbReference>